<evidence type="ECO:0000259" key="2">
    <source>
        <dbReference type="PROSITE" id="PS51898"/>
    </source>
</evidence>
<dbReference type="SUPFAM" id="SSF56349">
    <property type="entry name" value="DNA breaking-rejoining enzymes"/>
    <property type="match status" value="1"/>
</dbReference>
<accession>A0A0W0WK36</accession>
<dbReference type="EMBL" id="LNYH01000011">
    <property type="protein sequence ID" value="KTD32701.1"/>
    <property type="molecule type" value="Genomic_DNA"/>
</dbReference>
<dbReference type="GO" id="GO:0003677">
    <property type="term" value="F:DNA binding"/>
    <property type="evidence" value="ECO:0007669"/>
    <property type="project" value="InterPro"/>
</dbReference>
<reference evidence="3 4" key="1">
    <citation type="submission" date="2015-11" db="EMBL/GenBank/DDBJ databases">
        <title>Genomic analysis of 38 Legionella species identifies large and diverse effector repertoires.</title>
        <authorList>
            <person name="Burstein D."/>
            <person name="Amaro F."/>
            <person name="Zusman T."/>
            <person name="Lifshitz Z."/>
            <person name="Cohen O."/>
            <person name="Gilbert J.A."/>
            <person name="Pupko T."/>
            <person name="Shuman H.A."/>
            <person name="Segal G."/>
        </authorList>
    </citation>
    <scope>NUCLEOTIDE SEQUENCE [LARGE SCALE GENOMIC DNA]</scope>
    <source>
        <strain evidence="3 4">Bercovier 4</strain>
    </source>
</reference>
<proteinExistence type="predicted"/>
<organism evidence="3 4">
    <name type="scientific">Legionella israelensis</name>
    <dbReference type="NCBI Taxonomy" id="454"/>
    <lineage>
        <taxon>Bacteria</taxon>
        <taxon>Pseudomonadati</taxon>
        <taxon>Pseudomonadota</taxon>
        <taxon>Gammaproteobacteria</taxon>
        <taxon>Legionellales</taxon>
        <taxon>Legionellaceae</taxon>
        <taxon>Legionella</taxon>
    </lineage>
</organism>
<comment type="caution">
    <text evidence="3">The sequence shown here is derived from an EMBL/GenBank/DDBJ whole genome shotgun (WGS) entry which is preliminary data.</text>
</comment>
<sequence>MAKALKRAGIDNFRWHDLRHTWASWHVQNGTPLHELQQLGGWSNYEMVLRYAHLSSAHLRAAAERV</sequence>
<evidence type="ECO:0000313" key="3">
    <source>
        <dbReference type="EMBL" id="KTD32701.1"/>
    </source>
</evidence>
<feature type="domain" description="Tyr recombinase" evidence="2">
    <location>
        <begin position="1"/>
        <end position="64"/>
    </location>
</feature>
<keyword evidence="4" id="KW-1185">Reference proteome</keyword>
<dbReference type="Pfam" id="PF00589">
    <property type="entry name" value="Phage_integrase"/>
    <property type="match status" value="1"/>
</dbReference>
<name>A0A0W0WK36_9GAMM</name>
<dbReference type="InterPro" id="IPR011010">
    <property type="entry name" value="DNA_brk_join_enz"/>
</dbReference>
<dbReference type="Gene3D" id="1.10.443.10">
    <property type="entry name" value="Intergrase catalytic core"/>
    <property type="match status" value="1"/>
</dbReference>
<evidence type="ECO:0000313" key="4">
    <source>
        <dbReference type="Proteomes" id="UP000054761"/>
    </source>
</evidence>
<protein>
    <recommendedName>
        <fullName evidence="2">Tyr recombinase domain-containing protein</fullName>
    </recommendedName>
</protein>
<dbReference type="GO" id="GO:0006310">
    <property type="term" value="P:DNA recombination"/>
    <property type="evidence" value="ECO:0007669"/>
    <property type="project" value="UniProtKB-KW"/>
</dbReference>
<dbReference type="STRING" id="454.Lisr_0373"/>
<dbReference type="PROSITE" id="PS51898">
    <property type="entry name" value="TYR_RECOMBINASE"/>
    <property type="match status" value="1"/>
</dbReference>
<keyword evidence="1" id="KW-0233">DNA recombination</keyword>
<dbReference type="InterPro" id="IPR002104">
    <property type="entry name" value="Integrase_catalytic"/>
</dbReference>
<gene>
    <name evidence="3" type="ORF">Lisr_0373</name>
</gene>
<dbReference type="GO" id="GO:0015074">
    <property type="term" value="P:DNA integration"/>
    <property type="evidence" value="ECO:0007669"/>
    <property type="project" value="InterPro"/>
</dbReference>
<dbReference type="InterPro" id="IPR013762">
    <property type="entry name" value="Integrase-like_cat_sf"/>
</dbReference>
<evidence type="ECO:0000256" key="1">
    <source>
        <dbReference type="ARBA" id="ARBA00023172"/>
    </source>
</evidence>
<dbReference type="Proteomes" id="UP000054761">
    <property type="component" value="Unassembled WGS sequence"/>
</dbReference>
<dbReference type="AlphaFoldDB" id="A0A0W0WK36"/>
<dbReference type="PATRIC" id="fig|454.4.peg.390"/>